<name>A0A0D0A2L1_9AGAM</name>
<protein>
    <submittedName>
        <fullName evidence="2">Uncharacterized protein</fullName>
    </submittedName>
</protein>
<dbReference type="AlphaFoldDB" id="A0A0D0A2L1"/>
<proteinExistence type="predicted"/>
<evidence type="ECO:0000256" key="1">
    <source>
        <dbReference type="SAM" id="MobiDB-lite"/>
    </source>
</evidence>
<evidence type="ECO:0000313" key="3">
    <source>
        <dbReference type="Proteomes" id="UP000054485"/>
    </source>
</evidence>
<gene>
    <name evidence="2" type="ORF">CY34DRAFT_551123</name>
</gene>
<accession>A0A0D0A2L1</accession>
<sequence length="164" mass="18365">MRNALDQSIEEIPETAPSHHENIEAHRESCWRGVVVGEWRAENLEAGWGLDAFFPKPNCQRFVRFCSSPSRYHTRPLVPSRSKIDVHHRTSTNCSARLLYTSTPDHQIFKGDVVDIRLKALARVRLVGLDREGRCSGGVAGADLRGLGVTSTSTALILYRDRLA</sequence>
<dbReference type="Proteomes" id="UP000054485">
    <property type="component" value="Unassembled WGS sequence"/>
</dbReference>
<reference evidence="2 3" key="1">
    <citation type="submission" date="2014-04" db="EMBL/GenBank/DDBJ databases">
        <authorList>
            <consortium name="DOE Joint Genome Institute"/>
            <person name="Kuo A."/>
            <person name="Ruytinx J."/>
            <person name="Rineau F."/>
            <person name="Colpaert J."/>
            <person name="Kohler A."/>
            <person name="Nagy L.G."/>
            <person name="Floudas D."/>
            <person name="Copeland A."/>
            <person name="Barry K.W."/>
            <person name="Cichocki N."/>
            <person name="Veneault-Fourrey C."/>
            <person name="LaButti K."/>
            <person name="Lindquist E.A."/>
            <person name="Lipzen A."/>
            <person name="Lundell T."/>
            <person name="Morin E."/>
            <person name="Murat C."/>
            <person name="Sun H."/>
            <person name="Tunlid A."/>
            <person name="Henrissat B."/>
            <person name="Grigoriev I.V."/>
            <person name="Hibbett D.S."/>
            <person name="Martin F."/>
            <person name="Nordberg H.P."/>
            <person name="Cantor M.N."/>
            <person name="Hua S.X."/>
        </authorList>
    </citation>
    <scope>NUCLEOTIDE SEQUENCE [LARGE SCALE GENOMIC DNA]</scope>
    <source>
        <strain evidence="2 3">UH-Slu-Lm8-n1</strain>
    </source>
</reference>
<dbReference type="InParanoid" id="A0A0D0A2L1"/>
<keyword evidence="3" id="KW-1185">Reference proteome</keyword>
<evidence type="ECO:0000313" key="2">
    <source>
        <dbReference type="EMBL" id="KIK35931.1"/>
    </source>
</evidence>
<feature type="region of interest" description="Disordered" evidence="1">
    <location>
        <begin position="1"/>
        <end position="23"/>
    </location>
</feature>
<reference evidence="3" key="2">
    <citation type="submission" date="2015-01" db="EMBL/GenBank/DDBJ databases">
        <title>Evolutionary Origins and Diversification of the Mycorrhizal Mutualists.</title>
        <authorList>
            <consortium name="DOE Joint Genome Institute"/>
            <consortium name="Mycorrhizal Genomics Consortium"/>
            <person name="Kohler A."/>
            <person name="Kuo A."/>
            <person name="Nagy L.G."/>
            <person name="Floudas D."/>
            <person name="Copeland A."/>
            <person name="Barry K.W."/>
            <person name="Cichocki N."/>
            <person name="Veneault-Fourrey C."/>
            <person name="LaButti K."/>
            <person name="Lindquist E.A."/>
            <person name="Lipzen A."/>
            <person name="Lundell T."/>
            <person name="Morin E."/>
            <person name="Murat C."/>
            <person name="Riley R."/>
            <person name="Ohm R."/>
            <person name="Sun H."/>
            <person name="Tunlid A."/>
            <person name="Henrissat B."/>
            <person name="Grigoriev I.V."/>
            <person name="Hibbett D.S."/>
            <person name="Martin F."/>
        </authorList>
    </citation>
    <scope>NUCLEOTIDE SEQUENCE [LARGE SCALE GENOMIC DNA]</scope>
    <source>
        <strain evidence="3">UH-Slu-Lm8-n1</strain>
    </source>
</reference>
<organism evidence="2 3">
    <name type="scientific">Suillus luteus UH-Slu-Lm8-n1</name>
    <dbReference type="NCBI Taxonomy" id="930992"/>
    <lineage>
        <taxon>Eukaryota</taxon>
        <taxon>Fungi</taxon>
        <taxon>Dikarya</taxon>
        <taxon>Basidiomycota</taxon>
        <taxon>Agaricomycotina</taxon>
        <taxon>Agaricomycetes</taxon>
        <taxon>Agaricomycetidae</taxon>
        <taxon>Boletales</taxon>
        <taxon>Suillineae</taxon>
        <taxon>Suillaceae</taxon>
        <taxon>Suillus</taxon>
    </lineage>
</organism>
<dbReference type="EMBL" id="KN835576">
    <property type="protein sequence ID" value="KIK35931.1"/>
    <property type="molecule type" value="Genomic_DNA"/>
</dbReference>
<dbReference type="HOGENOM" id="CLU_1620170_0_0_1"/>